<gene>
    <name evidence="3" type="ORF">I6N95_12905</name>
</gene>
<dbReference type="GO" id="GO:0016705">
    <property type="term" value="F:oxidoreductase activity, acting on paired donors, with incorporation or reduction of molecular oxygen"/>
    <property type="evidence" value="ECO:0007669"/>
    <property type="project" value="InterPro"/>
</dbReference>
<dbReference type="InterPro" id="IPR019949">
    <property type="entry name" value="CmoO-like"/>
</dbReference>
<dbReference type="PANTHER" id="PTHR30137:SF6">
    <property type="entry name" value="LUCIFERASE-LIKE MONOOXYGENASE"/>
    <property type="match status" value="1"/>
</dbReference>
<comment type="similarity">
    <text evidence="1">To bacterial alkanal monooxygenase alpha and beta chains.</text>
</comment>
<dbReference type="InterPro" id="IPR036661">
    <property type="entry name" value="Luciferase-like_sf"/>
</dbReference>
<dbReference type="SUPFAM" id="SSF51679">
    <property type="entry name" value="Bacterial luciferase-like"/>
    <property type="match status" value="1"/>
</dbReference>
<feature type="domain" description="Luciferase-like" evidence="2">
    <location>
        <begin position="2"/>
        <end position="299"/>
    </location>
</feature>
<evidence type="ECO:0000256" key="1">
    <source>
        <dbReference type="ARBA" id="ARBA00007789"/>
    </source>
</evidence>
<dbReference type="EMBL" id="JAEEGA010000008">
    <property type="protein sequence ID" value="MBP1041912.1"/>
    <property type="molecule type" value="Genomic_DNA"/>
</dbReference>
<accession>A0A940PCA7</accession>
<dbReference type="InterPro" id="IPR011251">
    <property type="entry name" value="Luciferase-like_dom"/>
</dbReference>
<dbReference type="CDD" id="cd00347">
    <property type="entry name" value="Flavin_utilizing_monoxygenases"/>
    <property type="match status" value="1"/>
</dbReference>
<comment type="caution">
    <text evidence="3">The sequence shown here is derived from an EMBL/GenBank/DDBJ whole genome shotgun (WGS) entry which is preliminary data.</text>
</comment>
<dbReference type="Pfam" id="PF00296">
    <property type="entry name" value="Bac_luciferase"/>
    <property type="match status" value="1"/>
</dbReference>
<dbReference type="AlphaFoldDB" id="A0A940PCA7"/>
<dbReference type="Gene3D" id="3.20.20.30">
    <property type="entry name" value="Luciferase-like domain"/>
    <property type="match status" value="1"/>
</dbReference>
<dbReference type="RefSeq" id="WP_209528598.1">
    <property type="nucleotide sequence ID" value="NZ_JAEEGA010000008.1"/>
</dbReference>
<evidence type="ECO:0000259" key="2">
    <source>
        <dbReference type="Pfam" id="PF00296"/>
    </source>
</evidence>
<protein>
    <submittedName>
        <fullName evidence="3">LLM class flavin-dependent oxidoreductase</fullName>
    </submittedName>
</protein>
<dbReference type="NCBIfam" id="TIGR03558">
    <property type="entry name" value="oxido_grp_1"/>
    <property type="match status" value="1"/>
</dbReference>
<evidence type="ECO:0000313" key="3">
    <source>
        <dbReference type="EMBL" id="MBP1041912.1"/>
    </source>
</evidence>
<name>A0A940PCA7_9ENTE</name>
<sequence>MKLSVLDQLPVTEGQTAVGAIEKTIELAQLADQLGFERMWFAEHHGGASYASSAPEIITAYVAAATKRLRLGTGGTMMMHYSPLKMAEVFKTLSALAPGRIDFGVGRAPGGDMRSAKALASGNQVKHDDMYGKLLTTLELIRDQRPADLIYRETLASPVNVRLPEAWLLGSSGNSAMEAGRMGINYSFAQFFMGGMSKEIFETYRNFFEPSYYAEKPAINVAYMATVAETQEEADYEAGPVEIHRLMLTKGGKLDFLTPEGAQDVKRRLTEMDKIKLTEDRKYRHLVGTPKIVGDQISQEGELFGFDEAMIVSITHSQAKRLQTYRLLAKELL</sequence>
<reference evidence="3" key="1">
    <citation type="submission" date="2020-12" db="EMBL/GenBank/DDBJ databases">
        <title>Vagococcus allomyrinae sp. nov. and Enterococcus lavae sp. nov., isolated from the larvae of Allomyrina dichotoma.</title>
        <authorList>
            <person name="Lee S.D."/>
        </authorList>
    </citation>
    <scope>NUCLEOTIDE SEQUENCE</scope>
    <source>
        <strain evidence="3">BWB3-3</strain>
    </source>
</reference>
<organism evidence="3 4">
    <name type="scientific">Vagococcus allomyrinae</name>
    <dbReference type="NCBI Taxonomy" id="2794353"/>
    <lineage>
        <taxon>Bacteria</taxon>
        <taxon>Bacillati</taxon>
        <taxon>Bacillota</taxon>
        <taxon>Bacilli</taxon>
        <taxon>Lactobacillales</taxon>
        <taxon>Enterococcaceae</taxon>
        <taxon>Vagococcus</taxon>
    </lineage>
</organism>
<dbReference type="InterPro" id="IPR050766">
    <property type="entry name" value="Bact_Lucif_Oxidored"/>
</dbReference>
<dbReference type="Proteomes" id="UP000674938">
    <property type="component" value="Unassembled WGS sequence"/>
</dbReference>
<dbReference type="GO" id="GO:0005829">
    <property type="term" value="C:cytosol"/>
    <property type="evidence" value="ECO:0007669"/>
    <property type="project" value="TreeGrafter"/>
</dbReference>
<dbReference type="PANTHER" id="PTHR30137">
    <property type="entry name" value="LUCIFERASE-LIKE MONOOXYGENASE"/>
    <property type="match status" value="1"/>
</dbReference>
<proteinExistence type="predicted"/>
<keyword evidence="4" id="KW-1185">Reference proteome</keyword>
<evidence type="ECO:0000313" key="4">
    <source>
        <dbReference type="Proteomes" id="UP000674938"/>
    </source>
</evidence>